<dbReference type="AlphaFoldDB" id="A0AAW2MQU0"/>
<dbReference type="InterPro" id="IPR003656">
    <property type="entry name" value="Znf_BED"/>
</dbReference>
<evidence type="ECO:0000256" key="9">
    <source>
        <dbReference type="ARBA" id="ARBA00022918"/>
    </source>
</evidence>
<evidence type="ECO:0000256" key="5">
    <source>
        <dbReference type="ARBA" id="ARBA00022759"/>
    </source>
</evidence>
<dbReference type="SUPFAM" id="SSF56672">
    <property type="entry name" value="DNA/RNA polymerases"/>
    <property type="match status" value="1"/>
</dbReference>
<dbReference type="PROSITE" id="PS50808">
    <property type="entry name" value="ZF_BED"/>
    <property type="match status" value="1"/>
</dbReference>
<keyword evidence="5" id="KW-0255">Endonuclease</keyword>
<keyword evidence="1" id="KW-0808">Transferase</keyword>
<proteinExistence type="predicted"/>
<evidence type="ECO:0000256" key="7">
    <source>
        <dbReference type="ARBA" id="ARBA00022801"/>
    </source>
</evidence>
<reference evidence="12" key="1">
    <citation type="submission" date="2020-06" db="EMBL/GenBank/DDBJ databases">
        <authorList>
            <person name="Li T."/>
            <person name="Hu X."/>
            <person name="Zhang T."/>
            <person name="Song X."/>
            <person name="Zhang H."/>
            <person name="Dai N."/>
            <person name="Sheng W."/>
            <person name="Hou X."/>
            <person name="Wei L."/>
        </authorList>
    </citation>
    <scope>NUCLEOTIDE SEQUENCE</scope>
    <source>
        <strain evidence="12">KEN8</strain>
        <tissue evidence="12">Leaf</tissue>
    </source>
</reference>
<evidence type="ECO:0000313" key="12">
    <source>
        <dbReference type="EMBL" id="KAL0332862.1"/>
    </source>
</evidence>
<evidence type="ECO:0000256" key="1">
    <source>
        <dbReference type="ARBA" id="ARBA00022679"/>
    </source>
</evidence>
<dbReference type="Pfam" id="PF17917">
    <property type="entry name" value="RT_RNaseH"/>
    <property type="match status" value="1"/>
</dbReference>
<evidence type="ECO:0000256" key="8">
    <source>
        <dbReference type="ARBA" id="ARBA00022833"/>
    </source>
</evidence>
<dbReference type="GO" id="GO:0004519">
    <property type="term" value="F:endonuclease activity"/>
    <property type="evidence" value="ECO:0007669"/>
    <property type="project" value="UniProtKB-KW"/>
</dbReference>
<dbReference type="PANTHER" id="PTHR37984">
    <property type="entry name" value="PROTEIN CBG26694"/>
    <property type="match status" value="1"/>
</dbReference>
<evidence type="ECO:0000256" key="4">
    <source>
        <dbReference type="ARBA" id="ARBA00022723"/>
    </source>
</evidence>
<reference evidence="12" key="2">
    <citation type="journal article" date="2024" name="Plant">
        <title>Genomic evolution and insights into agronomic trait innovations of Sesamum species.</title>
        <authorList>
            <person name="Miao H."/>
            <person name="Wang L."/>
            <person name="Qu L."/>
            <person name="Liu H."/>
            <person name="Sun Y."/>
            <person name="Le M."/>
            <person name="Wang Q."/>
            <person name="Wei S."/>
            <person name="Zheng Y."/>
            <person name="Lin W."/>
            <person name="Duan Y."/>
            <person name="Cao H."/>
            <person name="Xiong S."/>
            <person name="Wang X."/>
            <person name="Wei L."/>
            <person name="Li C."/>
            <person name="Ma Q."/>
            <person name="Ju M."/>
            <person name="Zhao R."/>
            <person name="Li G."/>
            <person name="Mu C."/>
            <person name="Tian Q."/>
            <person name="Mei H."/>
            <person name="Zhang T."/>
            <person name="Gao T."/>
            <person name="Zhang H."/>
        </authorList>
    </citation>
    <scope>NUCLEOTIDE SEQUENCE</scope>
    <source>
        <strain evidence="12">KEN8</strain>
    </source>
</reference>
<evidence type="ECO:0000256" key="2">
    <source>
        <dbReference type="ARBA" id="ARBA00022695"/>
    </source>
</evidence>
<keyword evidence="6 10" id="KW-0863">Zinc-finger</keyword>
<evidence type="ECO:0000256" key="3">
    <source>
        <dbReference type="ARBA" id="ARBA00022722"/>
    </source>
</evidence>
<dbReference type="GO" id="GO:0008270">
    <property type="term" value="F:zinc ion binding"/>
    <property type="evidence" value="ECO:0007669"/>
    <property type="project" value="UniProtKB-KW"/>
</dbReference>
<keyword evidence="9" id="KW-0695">RNA-directed DNA polymerase</keyword>
<dbReference type="GO" id="GO:0016787">
    <property type="term" value="F:hydrolase activity"/>
    <property type="evidence" value="ECO:0007669"/>
    <property type="project" value="UniProtKB-KW"/>
</dbReference>
<dbReference type="InterPro" id="IPR041373">
    <property type="entry name" value="RT_RNaseH"/>
</dbReference>
<feature type="domain" description="BED-type" evidence="11">
    <location>
        <begin position="311"/>
        <end position="359"/>
    </location>
</feature>
<dbReference type="PANTHER" id="PTHR37984:SF5">
    <property type="entry name" value="PROTEIN NYNRIN-LIKE"/>
    <property type="match status" value="1"/>
</dbReference>
<keyword evidence="7" id="KW-0378">Hydrolase</keyword>
<dbReference type="InterPro" id="IPR050951">
    <property type="entry name" value="Retrovirus_Pol_polyprotein"/>
</dbReference>
<sequence length="420" mass="47091">MNLLWAHIAKHEPVLLMVLLVKKKDGKENIVADALFRLSKGSQEFLSPLSSPTSAVLDQLRHFYYTSAGRDLLFKSSTDPRMQEHFSKHNGLLLFLQCLFIPKSTGLVPSLLPKFHSSPSGGYSGVKEALASLSTSFYWPEMLGEPIIVPATRKRMGKQKSSTIVSKLTFGAFAIGMTLFEDLYGRKPPLLGSYAPGDWVFLKLQTYRQTPSNRPESPCVVQLRNVSLCDLEHELEEKASLTYVIELFAIIEAVKNWRQYLLGHTFRIFTDHRSLKEIVTHTIQIPEQQQWLNKLLGYSHEIHFKPVNMTPKLDNGWEHATPVGGDKKKCKCNYCGNVVHDGITRLKQHIAHVSGNVEAIISEIIKMVRFYGGSSKGSTLGAKCGISQSYRVKSGIEIPSTGFDPHMFSSEKRTIKDSGP</sequence>
<keyword evidence="4" id="KW-0479">Metal-binding</keyword>
<evidence type="ECO:0000259" key="11">
    <source>
        <dbReference type="PROSITE" id="PS50808"/>
    </source>
</evidence>
<organism evidence="12">
    <name type="scientific">Sesamum calycinum</name>
    <dbReference type="NCBI Taxonomy" id="2727403"/>
    <lineage>
        <taxon>Eukaryota</taxon>
        <taxon>Viridiplantae</taxon>
        <taxon>Streptophyta</taxon>
        <taxon>Embryophyta</taxon>
        <taxon>Tracheophyta</taxon>
        <taxon>Spermatophyta</taxon>
        <taxon>Magnoliopsida</taxon>
        <taxon>eudicotyledons</taxon>
        <taxon>Gunneridae</taxon>
        <taxon>Pentapetalae</taxon>
        <taxon>asterids</taxon>
        <taxon>lamiids</taxon>
        <taxon>Lamiales</taxon>
        <taxon>Pedaliaceae</taxon>
        <taxon>Sesamum</taxon>
    </lineage>
</organism>
<protein>
    <recommendedName>
        <fullName evidence="11">BED-type domain-containing protein</fullName>
    </recommendedName>
</protein>
<dbReference type="InterPro" id="IPR043502">
    <property type="entry name" value="DNA/RNA_pol_sf"/>
</dbReference>
<keyword evidence="2" id="KW-0548">Nucleotidyltransferase</keyword>
<dbReference type="EMBL" id="JACGWM010000013">
    <property type="protein sequence ID" value="KAL0332862.1"/>
    <property type="molecule type" value="Genomic_DNA"/>
</dbReference>
<dbReference type="GO" id="GO:0003677">
    <property type="term" value="F:DNA binding"/>
    <property type="evidence" value="ECO:0007669"/>
    <property type="project" value="InterPro"/>
</dbReference>
<dbReference type="Pfam" id="PF02892">
    <property type="entry name" value="zf-BED"/>
    <property type="match status" value="1"/>
</dbReference>
<name>A0AAW2MQU0_9LAMI</name>
<accession>A0AAW2MQU0</accession>
<evidence type="ECO:0000256" key="6">
    <source>
        <dbReference type="ARBA" id="ARBA00022771"/>
    </source>
</evidence>
<keyword evidence="3" id="KW-0540">Nuclease</keyword>
<dbReference type="GO" id="GO:0003964">
    <property type="term" value="F:RNA-directed DNA polymerase activity"/>
    <property type="evidence" value="ECO:0007669"/>
    <property type="project" value="UniProtKB-KW"/>
</dbReference>
<gene>
    <name evidence="12" type="ORF">Scaly_2187700</name>
</gene>
<comment type="caution">
    <text evidence="12">The sequence shown here is derived from an EMBL/GenBank/DDBJ whole genome shotgun (WGS) entry which is preliminary data.</text>
</comment>
<evidence type="ECO:0000256" key="10">
    <source>
        <dbReference type="PROSITE-ProRule" id="PRU00027"/>
    </source>
</evidence>
<keyword evidence="8" id="KW-0862">Zinc</keyword>